<name>U7DA71_9BACT</name>
<evidence type="ECO:0000313" key="3">
    <source>
        <dbReference type="EMBL" id="ERP38917.1"/>
    </source>
</evidence>
<organism evidence="3 4">
    <name type="scientific">Chitinivibrio alkaliphilus ACht1</name>
    <dbReference type="NCBI Taxonomy" id="1313304"/>
    <lineage>
        <taxon>Bacteria</taxon>
        <taxon>Pseudomonadati</taxon>
        <taxon>Fibrobacterota</taxon>
        <taxon>Chitinivibrionia</taxon>
        <taxon>Chitinivibrionales</taxon>
        <taxon>Chitinivibrionaceae</taxon>
        <taxon>Chitinivibrio</taxon>
    </lineage>
</organism>
<dbReference type="EMBL" id="ASJR01000003">
    <property type="protein sequence ID" value="ERP38917.1"/>
    <property type="molecule type" value="Genomic_DNA"/>
</dbReference>
<feature type="domain" description="ABC transporter" evidence="2">
    <location>
        <begin position="3"/>
        <end position="212"/>
    </location>
</feature>
<dbReference type="Pfam" id="PF00005">
    <property type="entry name" value="ABC_tran"/>
    <property type="match status" value="1"/>
</dbReference>
<sequence>MNICLSNVLPDPLREIAVQESSIWGKTCTLHGDHNYIIRAASGTGKTTLLSILYGVRHDYSGKVTMDDHDIRTITPQEWAPLRQTQISCVFQGLRLFDSLTVRENIIIKNRLTDTCSQEEIEQYAHQLHIASLLDAPVRTLSFGQKQRCAICRALCQPFSTLLLDEPFSHIDQANTNTALDLIIHVCEKNGANFILTSLDESSYTDSAKVLTL</sequence>
<dbReference type="STRING" id="1313304.CALK_0405"/>
<dbReference type="SUPFAM" id="SSF52540">
    <property type="entry name" value="P-loop containing nucleoside triphosphate hydrolases"/>
    <property type="match status" value="1"/>
</dbReference>
<dbReference type="GO" id="GO:0005524">
    <property type="term" value="F:ATP binding"/>
    <property type="evidence" value="ECO:0007669"/>
    <property type="project" value="UniProtKB-KW"/>
</dbReference>
<dbReference type="Gene3D" id="3.40.50.300">
    <property type="entry name" value="P-loop containing nucleotide triphosphate hydrolases"/>
    <property type="match status" value="1"/>
</dbReference>
<comment type="similarity">
    <text evidence="1">Belongs to the ABC transporter superfamily.</text>
</comment>
<dbReference type="InterPro" id="IPR027417">
    <property type="entry name" value="P-loop_NTPase"/>
</dbReference>
<dbReference type="OrthoDB" id="1098100at2"/>
<protein>
    <submittedName>
        <fullName evidence="3">ABC transporter ATP-binding protein</fullName>
    </submittedName>
</protein>
<comment type="caution">
    <text evidence="3">The sequence shown here is derived from an EMBL/GenBank/DDBJ whole genome shotgun (WGS) entry which is preliminary data.</text>
</comment>
<keyword evidence="3" id="KW-0547">Nucleotide-binding</keyword>
<dbReference type="InterPro" id="IPR003439">
    <property type="entry name" value="ABC_transporter-like_ATP-bd"/>
</dbReference>
<keyword evidence="4" id="KW-1185">Reference proteome</keyword>
<keyword evidence="3" id="KW-0067">ATP-binding</keyword>
<accession>U7DA71</accession>
<proteinExistence type="inferred from homology"/>
<gene>
    <name evidence="3" type="ORF">CALK_0405</name>
</gene>
<dbReference type="GO" id="GO:0016887">
    <property type="term" value="F:ATP hydrolysis activity"/>
    <property type="evidence" value="ECO:0007669"/>
    <property type="project" value="InterPro"/>
</dbReference>
<dbReference type="RefSeq" id="WP_022635945.1">
    <property type="nucleotide sequence ID" value="NZ_ASJR01000003.1"/>
</dbReference>
<evidence type="ECO:0000256" key="1">
    <source>
        <dbReference type="ARBA" id="ARBA00005417"/>
    </source>
</evidence>
<dbReference type="AlphaFoldDB" id="U7DA71"/>
<dbReference type="eggNOG" id="COG1136">
    <property type="taxonomic scope" value="Bacteria"/>
</dbReference>
<dbReference type="PANTHER" id="PTHR42798:SF7">
    <property type="entry name" value="ALPHA-D-RIBOSE 1-METHYLPHOSPHONATE 5-TRIPHOSPHATE SYNTHASE SUBUNIT PHNL"/>
    <property type="match status" value="1"/>
</dbReference>
<dbReference type="PROSITE" id="PS50893">
    <property type="entry name" value="ABC_TRANSPORTER_2"/>
    <property type="match status" value="1"/>
</dbReference>
<reference evidence="3 4" key="1">
    <citation type="journal article" date="2013" name="Environ. Microbiol.">
        <title>Genome analysis of Chitinivibrio alkaliphilus gen. nov., sp. nov., a novel extremely haloalkaliphilic anaerobic chitinolytic bacterium from the candidate phylum Termite Group 3.</title>
        <authorList>
            <person name="Sorokin D.Y."/>
            <person name="Gumerov V.M."/>
            <person name="Rakitin A.L."/>
            <person name="Beletsky A.V."/>
            <person name="Damste J.S."/>
            <person name="Muyzer G."/>
            <person name="Mardanov A.V."/>
            <person name="Ravin N.V."/>
        </authorList>
    </citation>
    <scope>NUCLEOTIDE SEQUENCE [LARGE SCALE GENOMIC DNA]</scope>
    <source>
        <strain evidence="3 4">ACht1</strain>
    </source>
</reference>
<evidence type="ECO:0000313" key="4">
    <source>
        <dbReference type="Proteomes" id="UP000017148"/>
    </source>
</evidence>
<evidence type="ECO:0000259" key="2">
    <source>
        <dbReference type="PROSITE" id="PS50893"/>
    </source>
</evidence>
<dbReference type="PANTHER" id="PTHR42798">
    <property type="entry name" value="LIPOPROTEIN-RELEASING SYSTEM ATP-BINDING PROTEIN LOLD"/>
    <property type="match status" value="1"/>
</dbReference>
<dbReference type="Proteomes" id="UP000017148">
    <property type="component" value="Unassembled WGS sequence"/>
</dbReference>